<gene>
    <name evidence="1" type="ORF">pdam_00021461</name>
</gene>
<dbReference type="Proteomes" id="UP000275408">
    <property type="component" value="Unassembled WGS sequence"/>
</dbReference>
<organism evidence="1 2">
    <name type="scientific">Pocillopora damicornis</name>
    <name type="common">Cauliflower coral</name>
    <name type="synonym">Millepora damicornis</name>
    <dbReference type="NCBI Taxonomy" id="46731"/>
    <lineage>
        <taxon>Eukaryota</taxon>
        <taxon>Metazoa</taxon>
        <taxon>Cnidaria</taxon>
        <taxon>Anthozoa</taxon>
        <taxon>Hexacorallia</taxon>
        <taxon>Scleractinia</taxon>
        <taxon>Astrocoeniina</taxon>
        <taxon>Pocilloporidae</taxon>
        <taxon>Pocillopora</taxon>
    </lineage>
</organism>
<protein>
    <submittedName>
        <fullName evidence="1">Uncharacterized protein</fullName>
    </submittedName>
</protein>
<evidence type="ECO:0000313" key="2">
    <source>
        <dbReference type="Proteomes" id="UP000275408"/>
    </source>
</evidence>
<reference evidence="1 2" key="1">
    <citation type="journal article" date="2018" name="Sci. Rep.">
        <title>Comparative analysis of the Pocillopora damicornis genome highlights role of immune system in coral evolution.</title>
        <authorList>
            <person name="Cunning R."/>
            <person name="Bay R.A."/>
            <person name="Gillette P."/>
            <person name="Baker A.C."/>
            <person name="Traylor-Knowles N."/>
        </authorList>
    </citation>
    <scope>NUCLEOTIDE SEQUENCE [LARGE SCALE GENOMIC DNA]</scope>
    <source>
        <strain evidence="1">RSMAS</strain>
        <tissue evidence="1">Whole animal</tissue>
    </source>
</reference>
<sequence>LCVGTHRNKRNGKKFSQKLLLTGEAILPRYIRLLKIKNSFVDAHPKAQTGSSLASHETLCLFVTHPKNFLDWRSNFTKIYQITNDDEFRQFLFKILHKIIIIIKELKKFDIATNDHCNFCSRADSITNTFLESDVSISTYSSNIKEFNDIHKLNKFLFNWTDEIASLTSIHEHRLDLLLLLMEHYAFSCKVFLRTPIFLNFKPNSIRNGKLNIVH</sequence>
<keyword evidence="2" id="KW-1185">Reference proteome</keyword>
<accession>A0A3M6TH38</accession>
<name>A0A3M6TH38_POCDA</name>
<feature type="non-terminal residue" evidence="1">
    <location>
        <position position="1"/>
    </location>
</feature>
<evidence type="ECO:0000313" key="1">
    <source>
        <dbReference type="EMBL" id="RMX40706.1"/>
    </source>
</evidence>
<proteinExistence type="predicted"/>
<feature type="non-terminal residue" evidence="1">
    <location>
        <position position="215"/>
    </location>
</feature>
<comment type="caution">
    <text evidence="1">The sequence shown here is derived from an EMBL/GenBank/DDBJ whole genome shotgun (WGS) entry which is preliminary data.</text>
</comment>
<dbReference type="EMBL" id="RCHS01003589">
    <property type="protein sequence ID" value="RMX40706.1"/>
    <property type="molecule type" value="Genomic_DNA"/>
</dbReference>
<dbReference type="AlphaFoldDB" id="A0A3M6TH38"/>